<protein>
    <submittedName>
        <fullName evidence="1">Uncharacterized protein</fullName>
    </submittedName>
</protein>
<dbReference type="EMBL" id="GBRH01269417">
    <property type="protein sequence ID" value="JAD28478.1"/>
    <property type="molecule type" value="Transcribed_RNA"/>
</dbReference>
<proteinExistence type="predicted"/>
<evidence type="ECO:0000313" key="1">
    <source>
        <dbReference type="EMBL" id="JAD28478.1"/>
    </source>
</evidence>
<accession>A0A0A8YRU5</accession>
<organism evidence="1">
    <name type="scientific">Arundo donax</name>
    <name type="common">Giant reed</name>
    <name type="synonym">Donax arundinaceus</name>
    <dbReference type="NCBI Taxonomy" id="35708"/>
    <lineage>
        <taxon>Eukaryota</taxon>
        <taxon>Viridiplantae</taxon>
        <taxon>Streptophyta</taxon>
        <taxon>Embryophyta</taxon>
        <taxon>Tracheophyta</taxon>
        <taxon>Spermatophyta</taxon>
        <taxon>Magnoliopsida</taxon>
        <taxon>Liliopsida</taxon>
        <taxon>Poales</taxon>
        <taxon>Poaceae</taxon>
        <taxon>PACMAD clade</taxon>
        <taxon>Arundinoideae</taxon>
        <taxon>Arundineae</taxon>
        <taxon>Arundo</taxon>
    </lineage>
</organism>
<sequence length="21" mass="2525">MYMGIYFLIGCDMAMMLVFFK</sequence>
<name>A0A0A8YRU5_ARUDO</name>
<reference evidence="1" key="1">
    <citation type="submission" date="2014-09" db="EMBL/GenBank/DDBJ databases">
        <authorList>
            <person name="Magalhaes I.L.F."/>
            <person name="Oliveira U."/>
            <person name="Santos F.R."/>
            <person name="Vidigal T.H.D.A."/>
            <person name="Brescovit A.D."/>
            <person name="Santos A.J."/>
        </authorList>
    </citation>
    <scope>NUCLEOTIDE SEQUENCE</scope>
    <source>
        <tissue evidence="1">Shoot tissue taken approximately 20 cm above the soil surface</tissue>
    </source>
</reference>
<dbReference type="AlphaFoldDB" id="A0A0A8YRU5"/>
<reference evidence="1" key="2">
    <citation type="journal article" date="2015" name="Data Brief">
        <title>Shoot transcriptome of the giant reed, Arundo donax.</title>
        <authorList>
            <person name="Barrero R.A."/>
            <person name="Guerrero F.D."/>
            <person name="Moolhuijzen P."/>
            <person name="Goolsby J.A."/>
            <person name="Tidwell J."/>
            <person name="Bellgard S.E."/>
            <person name="Bellgard M.I."/>
        </authorList>
    </citation>
    <scope>NUCLEOTIDE SEQUENCE</scope>
    <source>
        <tissue evidence="1">Shoot tissue taken approximately 20 cm above the soil surface</tissue>
    </source>
</reference>